<reference evidence="1 2" key="2">
    <citation type="submission" date="2009-02" db="EMBL/GenBank/DDBJ databases">
        <title>Draft genome sequence of Clostridium methylpentosum (DSM 5476).</title>
        <authorList>
            <person name="Sudarsanam P."/>
            <person name="Ley R."/>
            <person name="Guruge J."/>
            <person name="Turnbaugh P.J."/>
            <person name="Mahowald M."/>
            <person name="Liep D."/>
            <person name="Gordon J."/>
        </authorList>
    </citation>
    <scope>NUCLEOTIDE SEQUENCE [LARGE SCALE GENOMIC DNA]</scope>
    <source>
        <strain evidence="1 2">DSM 5476</strain>
    </source>
</reference>
<dbReference type="EMBL" id="ACEC01000052">
    <property type="protein sequence ID" value="EEG30830.1"/>
    <property type="molecule type" value="Genomic_DNA"/>
</dbReference>
<accession>C0ECL4</accession>
<comment type="caution">
    <text evidence="1">The sequence shown here is derived from an EMBL/GenBank/DDBJ whole genome shotgun (WGS) entry which is preliminary data.</text>
</comment>
<organism evidence="1 2">
    <name type="scientific">[Clostridium] methylpentosum DSM 5476</name>
    <dbReference type="NCBI Taxonomy" id="537013"/>
    <lineage>
        <taxon>Bacteria</taxon>
        <taxon>Bacillati</taxon>
        <taxon>Bacillota</taxon>
        <taxon>Clostridia</taxon>
        <taxon>Eubacteriales</taxon>
        <taxon>Oscillospiraceae</taxon>
        <taxon>Oscillospiraceae incertae sedis</taxon>
    </lineage>
</organism>
<keyword evidence="2" id="KW-1185">Reference proteome</keyword>
<name>C0ECL4_9FIRM</name>
<dbReference type="AlphaFoldDB" id="C0ECL4"/>
<dbReference type="Proteomes" id="UP000003340">
    <property type="component" value="Unassembled WGS sequence"/>
</dbReference>
<sequence>MGWKFVCCPVKKRLCWQRAAPPFKTSGETVFCFEPKGCLVGNKKRTAQRSSSDCYINCKPMKIGEAASP</sequence>
<gene>
    <name evidence="1" type="ORF">CLOSTMETH_01585</name>
</gene>
<protein>
    <submittedName>
        <fullName evidence="1">Uncharacterized protein</fullName>
    </submittedName>
</protein>
<proteinExistence type="predicted"/>
<reference evidence="1 2" key="1">
    <citation type="submission" date="2009-01" db="EMBL/GenBank/DDBJ databases">
        <authorList>
            <person name="Fulton L."/>
            <person name="Clifton S."/>
            <person name="Fulton B."/>
            <person name="Xu J."/>
            <person name="Minx P."/>
            <person name="Pepin K.H."/>
            <person name="Johnson M."/>
            <person name="Bhonagiri V."/>
            <person name="Nash W.E."/>
            <person name="Mardis E.R."/>
            <person name="Wilson R.K."/>
        </authorList>
    </citation>
    <scope>NUCLEOTIDE SEQUENCE [LARGE SCALE GENOMIC DNA]</scope>
    <source>
        <strain evidence="1 2">DSM 5476</strain>
    </source>
</reference>
<dbReference type="STRING" id="537013.CLOSTMETH_01585"/>
<dbReference type="HOGENOM" id="CLU_2768523_0_0_9"/>
<evidence type="ECO:0000313" key="2">
    <source>
        <dbReference type="Proteomes" id="UP000003340"/>
    </source>
</evidence>
<evidence type="ECO:0000313" key="1">
    <source>
        <dbReference type="EMBL" id="EEG30830.1"/>
    </source>
</evidence>